<dbReference type="AlphaFoldDB" id="A0A815UFW5"/>
<gene>
    <name evidence="1" type="ORF">RFH988_LOCUS39218</name>
</gene>
<accession>A0A815UFW5</accession>
<sequence>LHHCTKHPTPIQSILAGDIQELIEIFLIPLITSFIFPLTTHEFWIVQCILILSEDTHTVVLKEYSR</sequence>
<evidence type="ECO:0000313" key="2">
    <source>
        <dbReference type="Proteomes" id="UP000663882"/>
    </source>
</evidence>
<dbReference type="OrthoDB" id="6354873at2759"/>
<protein>
    <submittedName>
        <fullName evidence="1">Uncharacterized protein</fullName>
    </submittedName>
</protein>
<evidence type="ECO:0000313" key="1">
    <source>
        <dbReference type="EMBL" id="CAF1517114.1"/>
    </source>
</evidence>
<feature type="non-terminal residue" evidence="1">
    <location>
        <position position="1"/>
    </location>
</feature>
<dbReference type="EMBL" id="CAJNOO010015047">
    <property type="protein sequence ID" value="CAF1517114.1"/>
    <property type="molecule type" value="Genomic_DNA"/>
</dbReference>
<dbReference type="Proteomes" id="UP000663882">
    <property type="component" value="Unassembled WGS sequence"/>
</dbReference>
<reference evidence="1" key="1">
    <citation type="submission" date="2021-02" db="EMBL/GenBank/DDBJ databases">
        <authorList>
            <person name="Nowell W R."/>
        </authorList>
    </citation>
    <scope>NUCLEOTIDE SEQUENCE</scope>
</reference>
<proteinExistence type="predicted"/>
<comment type="caution">
    <text evidence="1">The sequence shown here is derived from an EMBL/GenBank/DDBJ whole genome shotgun (WGS) entry which is preliminary data.</text>
</comment>
<name>A0A815UFW5_9BILA</name>
<organism evidence="1 2">
    <name type="scientific">Rotaria sordida</name>
    <dbReference type="NCBI Taxonomy" id="392033"/>
    <lineage>
        <taxon>Eukaryota</taxon>
        <taxon>Metazoa</taxon>
        <taxon>Spiralia</taxon>
        <taxon>Gnathifera</taxon>
        <taxon>Rotifera</taxon>
        <taxon>Eurotatoria</taxon>
        <taxon>Bdelloidea</taxon>
        <taxon>Philodinida</taxon>
        <taxon>Philodinidae</taxon>
        <taxon>Rotaria</taxon>
    </lineage>
</organism>